<name>A0A0A9A1U0_ARUDO</name>
<dbReference type="AlphaFoldDB" id="A0A0A9A1U0"/>
<reference evidence="1" key="2">
    <citation type="journal article" date="2015" name="Data Brief">
        <title>Shoot transcriptome of the giant reed, Arundo donax.</title>
        <authorList>
            <person name="Barrero R.A."/>
            <person name="Guerrero F.D."/>
            <person name="Moolhuijzen P."/>
            <person name="Goolsby J.A."/>
            <person name="Tidwell J."/>
            <person name="Bellgard S.E."/>
            <person name="Bellgard M.I."/>
        </authorList>
    </citation>
    <scope>NUCLEOTIDE SEQUENCE</scope>
    <source>
        <tissue evidence="1">Shoot tissue taken approximately 20 cm above the soil surface</tissue>
    </source>
</reference>
<dbReference type="EMBL" id="GBRH01254915">
    <property type="protein sequence ID" value="JAD42980.1"/>
    <property type="molecule type" value="Transcribed_RNA"/>
</dbReference>
<organism evidence="1">
    <name type="scientific">Arundo donax</name>
    <name type="common">Giant reed</name>
    <name type="synonym">Donax arundinaceus</name>
    <dbReference type="NCBI Taxonomy" id="35708"/>
    <lineage>
        <taxon>Eukaryota</taxon>
        <taxon>Viridiplantae</taxon>
        <taxon>Streptophyta</taxon>
        <taxon>Embryophyta</taxon>
        <taxon>Tracheophyta</taxon>
        <taxon>Spermatophyta</taxon>
        <taxon>Magnoliopsida</taxon>
        <taxon>Liliopsida</taxon>
        <taxon>Poales</taxon>
        <taxon>Poaceae</taxon>
        <taxon>PACMAD clade</taxon>
        <taxon>Arundinoideae</taxon>
        <taxon>Arundineae</taxon>
        <taxon>Arundo</taxon>
    </lineage>
</organism>
<evidence type="ECO:0000313" key="1">
    <source>
        <dbReference type="EMBL" id="JAD42980.1"/>
    </source>
</evidence>
<accession>A0A0A9A1U0</accession>
<reference evidence="1" key="1">
    <citation type="submission" date="2014-09" db="EMBL/GenBank/DDBJ databases">
        <authorList>
            <person name="Magalhaes I.L.F."/>
            <person name="Oliveira U."/>
            <person name="Santos F.R."/>
            <person name="Vidigal T.H.D.A."/>
            <person name="Brescovit A.D."/>
            <person name="Santos A.J."/>
        </authorList>
    </citation>
    <scope>NUCLEOTIDE SEQUENCE</scope>
    <source>
        <tissue evidence="1">Shoot tissue taken approximately 20 cm above the soil surface</tissue>
    </source>
</reference>
<protein>
    <submittedName>
        <fullName evidence="1">Uncharacterized protein</fullName>
    </submittedName>
</protein>
<proteinExistence type="predicted"/>
<sequence>MTYSPKKQQQLANVIIAQIEHSKLSKKNKQECK</sequence>